<keyword evidence="1 3" id="KW-0418">Kinase</keyword>
<evidence type="ECO:0000313" key="4">
    <source>
        <dbReference type="Proteomes" id="UP000051952"/>
    </source>
</evidence>
<dbReference type="VEuPathDB" id="TriTrypDB:BSAL_42590"/>
<organism evidence="3 4">
    <name type="scientific">Bodo saltans</name>
    <name type="common">Flagellated protozoan</name>
    <dbReference type="NCBI Taxonomy" id="75058"/>
    <lineage>
        <taxon>Eukaryota</taxon>
        <taxon>Discoba</taxon>
        <taxon>Euglenozoa</taxon>
        <taxon>Kinetoplastea</taxon>
        <taxon>Metakinetoplastina</taxon>
        <taxon>Eubodonida</taxon>
        <taxon>Bodonidae</taxon>
        <taxon>Bodo</taxon>
    </lineage>
</organism>
<evidence type="ECO:0000259" key="2">
    <source>
        <dbReference type="PROSITE" id="PS51455"/>
    </source>
</evidence>
<accession>A0A0S4JT53</accession>
<dbReference type="GO" id="GO:0005524">
    <property type="term" value="F:ATP binding"/>
    <property type="evidence" value="ECO:0007669"/>
    <property type="project" value="UniProtKB-UniRule"/>
</dbReference>
<dbReference type="InterPro" id="IPR002498">
    <property type="entry name" value="PInositol-4-P-4/5-kinase_core"/>
</dbReference>
<feature type="domain" description="PIPK" evidence="2">
    <location>
        <begin position="1"/>
        <end position="173"/>
    </location>
</feature>
<name>A0A0S4JT53_BODSA</name>
<proteinExistence type="predicted"/>
<dbReference type="GO" id="GO:0005886">
    <property type="term" value="C:plasma membrane"/>
    <property type="evidence" value="ECO:0007669"/>
    <property type="project" value="TreeGrafter"/>
</dbReference>
<dbReference type="OrthoDB" id="241662at2759"/>
<dbReference type="OMA" id="HEDEKGP"/>
<evidence type="ECO:0000256" key="1">
    <source>
        <dbReference type="PROSITE-ProRule" id="PRU00781"/>
    </source>
</evidence>
<dbReference type="SUPFAM" id="SSF56104">
    <property type="entry name" value="SAICAR synthase-like"/>
    <property type="match status" value="1"/>
</dbReference>
<dbReference type="InterPro" id="IPR023610">
    <property type="entry name" value="PInositol-4/5-P-5/4-kinase"/>
</dbReference>
<dbReference type="PANTHER" id="PTHR23086:SF8">
    <property type="entry name" value="PHOSPHATIDYLINOSITOL 5-PHOSPHATE 4-KINASE, ISOFORM A"/>
    <property type="match status" value="1"/>
</dbReference>
<keyword evidence="1" id="KW-0547">Nucleotide-binding</keyword>
<dbReference type="Pfam" id="PF01504">
    <property type="entry name" value="PIP5K"/>
    <property type="match status" value="2"/>
</dbReference>
<gene>
    <name evidence="3" type="ORF">BSAL_42590</name>
</gene>
<dbReference type="PROSITE" id="PS51455">
    <property type="entry name" value="PIPK"/>
    <property type="match status" value="1"/>
</dbReference>
<dbReference type="AlphaFoldDB" id="A0A0S4JT53"/>
<dbReference type="InterPro" id="IPR027483">
    <property type="entry name" value="PInositol-4-P-4/5-kinase_C_sf"/>
</dbReference>
<keyword evidence="1" id="KW-0067">ATP-binding</keyword>
<dbReference type="SMART" id="SM00330">
    <property type="entry name" value="PIPKc"/>
    <property type="match status" value="1"/>
</dbReference>
<evidence type="ECO:0000313" key="3">
    <source>
        <dbReference type="EMBL" id="CUG93380.1"/>
    </source>
</evidence>
<keyword evidence="1" id="KW-0808">Transferase</keyword>
<sequence length="177" mass="19776">MQNIFLNAVPILETFDLKGSTVNRSTPHELRHLGVALKDNDFEGRKLPISAVTRDLLVSQLEADSKLLTRFNLNDYSFLLGIHKSLDGPLPPDDPSRSPGPKYNLFQKEYGGIRSSSGAEVYFVGIIDCLTDYGIKKMGEHISKSVLYDSRQVSCVPPGEYQKRYNEYLGSVFTASE</sequence>
<keyword evidence="4" id="KW-1185">Reference proteome</keyword>
<dbReference type="Gene3D" id="3.30.810.10">
    <property type="entry name" value="2-Layer Sandwich"/>
    <property type="match status" value="1"/>
</dbReference>
<protein>
    <submittedName>
        <fullName evidence="3">Phosphatidylinositol-4-phosphate-5-kinase, putative</fullName>
    </submittedName>
</protein>
<dbReference type="Proteomes" id="UP000051952">
    <property type="component" value="Unassembled WGS sequence"/>
</dbReference>
<dbReference type="EMBL" id="CYKH01002150">
    <property type="protein sequence ID" value="CUG93380.1"/>
    <property type="molecule type" value="Genomic_DNA"/>
</dbReference>
<reference evidence="4" key="1">
    <citation type="submission" date="2015-09" db="EMBL/GenBank/DDBJ databases">
        <authorList>
            <consortium name="Pathogen Informatics"/>
        </authorList>
    </citation>
    <scope>NUCLEOTIDE SEQUENCE [LARGE SCALE GENOMIC DNA]</scope>
    <source>
        <strain evidence="4">Lake Konstanz</strain>
    </source>
</reference>
<dbReference type="GO" id="GO:0046854">
    <property type="term" value="P:phosphatidylinositol phosphate biosynthetic process"/>
    <property type="evidence" value="ECO:0007669"/>
    <property type="project" value="TreeGrafter"/>
</dbReference>
<dbReference type="PANTHER" id="PTHR23086">
    <property type="entry name" value="PHOSPHATIDYLINOSITOL-4-PHOSPHATE 5-KINASE"/>
    <property type="match status" value="1"/>
</dbReference>
<dbReference type="GO" id="GO:0016308">
    <property type="term" value="F:1-phosphatidylinositol-4-phosphate 5-kinase activity"/>
    <property type="evidence" value="ECO:0007669"/>
    <property type="project" value="TreeGrafter"/>
</dbReference>